<sequence length="110" mass="12632">MSENPYPAKSRSPVVLLSIARSRASSRSPLGLTTLLRVIPQVVEHRFLSFELSLVDWASSFGRDEFEMHPRTGTSPNFYEQQQSQQWSRYCLLIVFTRQKHDLASSLDNC</sequence>
<dbReference type="EMBL" id="JAQQAF010000008">
    <property type="protein sequence ID" value="KAJ8467673.1"/>
    <property type="molecule type" value="Genomic_DNA"/>
</dbReference>
<dbReference type="Proteomes" id="UP001222027">
    <property type="component" value="Unassembled WGS sequence"/>
</dbReference>
<gene>
    <name evidence="1" type="ORF">OPV22_030225</name>
</gene>
<comment type="caution">
    <text evidence="1">The sequence shown here is derived from an EMBL/GenBank/DDBJ whole genome shotgun (WGS) entry which is preliminary data.</text>
</comment>
<evidence type="ECO:0000313" key="1">
    <source>
        <dbReference type="EMBL" id="KAJ8467673.1"/>
    </source>
</evidence>
<reference evidence="1 2" key="1">
    <citation type="submission" date="2022-12" db="EMBL/GenBank/DDBJ databases">
        <title>Chromosome-scale assembly of the Ensete ventricosum genome.</title>
        <authorList>
            <person name="Dussert Y."/>
            <person name="Stocks J."/>
            <person name="Wendawek A."/>
            <person name="Woldeyes F."/>
            <person name="Nichols R.A."/>
            <person name="Borrell J.S."/>
        </authorList>
    </citation>
    <scope>NUCLEOTIDE SEQUENCE [LARGE SCALE GENOMIC DNA]</scope>
    <source>
        <strain evidence="2">cv. Maze</strain>
        <tissue evidence="1">Seeds</tissue>
    </source>
</reference>
<accession>A0AAV8QDG8</accession>
<keyword evidence="2" id="KW-1185">Reference proteome</keyword>
<organism evidence="1 2">
    <name type="scientific">Ensete ventricosum</name>
    <name type="common">Abyssinian banana</name>
    <name type="synonym">Musa ensete</name>
    <dbReference type="NCBI Taxonomy" id="4639"/>
    <lineage>
        <taxon>Eukaryota</taxon>
        <taxon>Viridiplantae</taxon>
        <taxon>Streptophyta</taxon>
        <taxon>Embryophyta</taxon>
        <taxon>Tracheophyta</taxon>
        <taxon>Spermatophyta</taxon>
        <taxon>Magnoliopsida</taxon>
        <taxon>Liliopsida</taxon>
        <taxon>Zingiberales</taxon>
        <taxon>Musaceae</taxon>
        <taxon>Ensete</taxon>
    </lineage>
</organism>
<dbReference type="AlphaFoldDB" id="A0AAV8QDG8"/>
<evidence type="ECO:0000313" key="2">
    <source>
        <dbReference type="Proteomes" id="UP001222027"/>
    </source>
</evidence>
<proteinExistence type="predicted"/>
<name>A0AAV8QDG8_ENSVE</name>
<protein>
    <submittedName>
        <fullName evidence="1">Uncharacterized protein</fullName>
    </submittedName>
</protein>